<evidence type="ECO:0000313" key="3">
    <source>
        <dbReference type="Proteomes" id="UP001206895"/>
    </source>
</evidence>
<organism evidence="2 3">
    <name type="scientific">Williamsia maris</name>
    <dbReference type="NCBI Taxonomy" id="72806"/>
    <lineage>
        <taxon>Bacteria</taxon>
        <taxon>Bacillati</taxon>
        <taxon>Actinomycetota</taxon>
        <taxon>Actinomycetes</taxon>
        <taxon>Mycobacteriales</taxon>
        <taxon>Nocardiaceae</taxon>
        <taxon>Williamsia</taxon>
    </lineage>
</organism>
<dbReference type="EMBL" id="JAMTCJ010000002">
    <property type="protein sequence ID" value="MCP2175709.1"/>
    <property type="molecule type" value="Genomic_DNA"/>
</dbReference>
<name>A0ABT1HBS8_9NOCA</name>
<sequence length="138" mass="14596">MRQSRISRIAVGAMVAAAAAAGTVMGGGAPATAAQVYTVNHSRTSVVVLNHAETVAAAQVGAGHLINAVLGNDHWGVTLESDSRYSDRWYYRPDKGRAWNNVTGQQLVAEAAAHPGGRVALGYTPSIPDHPLWVQQLW</sequence>
<dbReference type="Proteomes" id="UP001206895">
    <property type="component" value="Unassembled WGS sequence"/>
</dbReference>
<accession>A0ABT1HBS8</accession>
<dbReference type="RefSeq" id="WP_253660761.1">
    <property type="nucleotide sequence ID" value="NZ_BAAAJQ010000001.1"/>
</dbReference>
<reference evidence="2 3" key="1">
    <citation type="submission" date="2022-06" db="EMBL/GenBank/DDBJ databases">
        <title>Genomic Encyclopedia of Archaeal and Bacterial Type Strains, Phase II (KMG-II): from individual species to whole genera.</title>
        <authorList>
            <person name="Goeker M."/>
        </authorList>
    </citation>
    <scope>NUCLEOTIDE SEQUENCE [LARGE SCALE GENOMIC DNA]</scope>
    <source>
        <strain evidence="2 3">DSM 44693</strain>
    </source>
</reference>
<comment type="caution">
    <text evidence="2">The sequence shown here is derived from an EMBL/GenBank/DDBJ whole genome shotgun (WGS) entry which is preliminary data.</text>
</comment>
<keyword evidence="3" id="KW-1185">Reference proteome</keyword>
<proteinExistence type="predicted"/>
<feature type="chain" id="PRO_5046191512" evidence="1">
    <location>
        <begin position="34"/>
        <end position="138"/>
    </location>
</feature>
<gene>
    <name evidence="2" type="ORF">LX13_001528</name>
</gene>
<evidence type="ECO:0000313" key="2">
    <source>
        <dbReference type="EMBL" id="MCP2175709.1"/>
    </source>
</evidence>
<feature type="signal peptide" evidence="1">
    <location>
        <begin position="1"/>
        <end position="33"/>
    </location>
</feature>
<keyword evidence="1" id="KW-0732">Signal</keyword>
<evidence type="ECO:0000256" key="1">
    <source>
        <dbReference type="SAM" id="SignalP"/>
    </source>
</evidence>
<protein>
    <submittedName>
        <fullName evidence="2">Uncharacterized protein</fullName>
    </submittedName>
</protein>